<evidence type="ECO:0000256" key="3">
    <source>
        <dbReference type="ARBA" id="ARBA00022694"/>
    </source>
</evidence>
<feature type="binding site" evidence="9">
    <location>
        <position position="32"/>
    </location>
    <ligand>
        <name>[4Fe-4S] cluster</name>
        <dbReference type="ChEBI" id="CHEBI:49883"/>
        <label>1</label>
    </ligand>
</feature>
<evidence type="ECO:0000256" key="4">
    <source>
        <dbReference type="ARBA" id="ARBA00022723"/>
    </source>
</evidence>
<keyword evidence="4 9" id="KW-0479">Metal-binding</keyword>
<evidence type="ECO:0000256" key="9">
    <source>
        <dbReference type="HAMAP-Rule" id="MF_01921"/>
    </source>
</evidence>
<comment type="subcellular location">
    <subcellularLocation>
        <location evidence="9">Cytoplasm</location>
    </subcellularLocation>
</comment>
<reference evidence="12" key="2">
    <citation type="submission" date="2021-03" db="EMBL/GenBank/DDBJ databases">
        <authorList>
            <person name="Jaffe A."/>
        </authorList>
    </citation>
    <scope>NUCLEOTIDE SEQUENCE</scope>
    <source>
        <strain evidence="12">RIFCSPLOWO2_01_FULL_58_19</strain>
    </source>
</reference>
<dbReference type="GO" id="GO:0102521">
    <property type="term" value="F:tRNA-4-demethylwyosine synthase activity"/>
    <property type="evidence" value="ECO:0007669"/>
    <property type="project" value="UniProtKB-EC"/>
</dbReference>
<dbReference type="GO" id="GO:0051539">
    <property type="term" value="F:4 iron, 4 sulfur cluster binding"/>
    <property type="evidence" value="ECO:0007669"/>
    <property type="project" value="UniProtKB-UniRule"/>
</dbReference>
<feature type="binding site" evidence="9">
    <location>
        <position position="68"/>
    </location>
    <ligand>
        <name>[4Fe-4S] cluster</name>
        <dbReference type="ChEBI" id="CHEBI:49883"/>
        <label>2</label>
        <note>4Fe-4S-S-AdoMet</note>
    </ligand>
</feature>
<dbReference type="InterPro" id="IPR023993">
    <property type="entry name" value="TYW1_archaea"/>
</dbReference>
<dbReference type="EMBL" id="DUGH01000156">
    <property type="protein sequence ID" value="HIH17031.1"/>
    <property type="molecule type" value="Genomic_DNA"/>
</dbReference>
<dbReference type="SFLD" id="SFLDS00029">
    <property type="entry name" value="Radical_SAM"/>
    <property type="match status" value="1"/>
</dbReference>
<evidence type="ECO:0000313" key="11">
    <source>
        <dbReference type="EMBL" id="HIH17031.1"/>
    </source>
</evidence>
<dbReference type="InterPro" id="IPR034556">
    <property type="entry name" value="tRNA_wybutosine-synthase"/>
</dbReference>
<dbReference type="EC" id="4.1.3.44" evidence="9"/>
<dbReference type="Pfam" id="PF04055">
    <property type="entry name" value="Radical_SAM"/>
    <property type="match status" value="1"/>
</dbReference>
<comment type="function">
    <text evidence="9">Component of the wyosine derivatives biosynthesis pathway that catalyzes the condensation of N-methylguanine with 2 carbon atoms from pyruvate to form the tricyclic 4-demethylwyosine (imG-14) on guanosine-37 of tRNA(Phe).</text>
</comment>
<dbReference type="AlphaFoldDB" id="A0A7J4JH07"/>
<evidence type="ECO:0000256" key="2">
    <source>
        <dbReference type="ARBA" id="ARBA00022691"/>
    </source>
</evidence>
<dbReference type="GO" id="GO:0046872">
    <property type="term" value="F:metal ion binding"/>
    <property type="evidence" value="ECO:0007669"/>
    <property type="project" value="UniProtKB-KW"/>
</dbReference>
<feature type="binding site" evidence="9">
    <location>
        <position position="72"/>
    </location>
    <ligand>
        <name>[4Fe-4S] cluster</name>
        <dbReference type="ChEBI" id="CHEBI:49883"/>
        <label>2</label>
        <note>4Fe-4S-S-AdoMet</note>
    </ligand>
</feature>
<evidence type="ECO:0000259" key="10">
    <source>
        <dbReference type="PROSITE" id="PS51918"/>
    </source>
</evidence>
<dbReference type="GO" id="GO:0008033">
    <property type="term" value="P:tRNA processing"/>
    <property type="evidence" value="ECO:0007669"/>
    <property type="project" value="UniProtKB-UniRule"/>
</dbReference>
<dbReference type="NCBIfam" id="TIGR03972">
    <property type="entry name" value="rSAM_TYW1"/>
    <property type="match status" value="1"/>
</dbReference>
<keyword evidence="3 9" id="KW-0819">tRNA processing</keyword>
<dbReference type="PANTHER" id="PTHR13930:SF0">
    <property type="entry name" value="S-ADENOSYL-L-METHIONINE-DEPENDENT TRNA 4-DEMETHYLWYOSINE SYNTHASE TYW1-RELATED"/>
    <property type="match status" value="1"/>
</dbReference>
<protein>
    <recommendedName>
        <fullName evidence="9">S-adenosyl-L-methionine-dependent tRNA 4-demethylwyosine synthase</fullName>
        <ecNumber evidence="9">4.1.3.44</ecNumber>
    </recommendedName>
    <alternativeName>
        <fullName evidence="9">tRNA wyosine derivatives biosynthesis protein Taw1</fullName>
    </alternativeName>
</protein>
<reference evidence="12" key="3">
    <citation type="submission" date="2021-05" db="EMBL/GenBank/DDBJ databases">
        <title>Protein family content uncovers lineage relationships and bacterial pathway maintenance mechanisms in DPANN archaea.</title>
        <authorList>
            <person name="Castelle C.J."/>
            <person name="Meheust R."/>
            <person name="Jaffe A.L."/>
            <person name="Seitz K."/>
            <person name="Gong X."/>
            <person name="Baker B.J."/>
            <person name="Banfield J.F."/>
        </authorList>
    </citation>
    <scope>NUCLEOTIDE SEQUENCE</scope>
    <source>
        <strain evidence="12">RIFCSPLOWO2_01_FULL_58_19</strain>
    </source>
</reference>
<proteinExistence type="inferred from homology"/>
<keyword evidence="6 9" id="KW-0411">Iron-sulfur</keyword>
<feature type="binding site" evidence="9">
    <location>
        <position position="58"/>
    </location>
    <ligand>
        <name>[4Fe-4S] cluster</name>
        <dbReference type="ChEBI" id="CHEBI:49883"/>
        <label>1</label>
    </ligand>
</feature>
<comment type="cofactor">
    <cofactor evidence="9">
        <name>[4Fe-4S] cluster</name>
        <dbReference type="ChEBI" id="CHEBI:49883"/>
    </cofactor>
    <text evidence="9">Binds 2 [4Fe-4S] clusters. Binds 1 [4Fe-4S] cluster coordinated with 3 cysteines and an exchangeable S-adenosyl-L-methionine.</text>
</comment>
<dbReference type="InterPro" id="IPR013785">
    <property type="entry name" value="Aldolase_TIM"/>
</dbReference>
<name>A0A7J4JH07_9ARCH</name>
<comment type="caution">
    <text evidence="11">The sequence shown here is derived from an EMBL/GenBank/DDBJ whole genome shotgun (WGS) entry which is preliminary data.</text>
</comment>
<accession>A0A7J4JH07</accession>
<evidence type="ECO:0000256" key="6">
    <source>
        <dbReference type="ARBA" id="ARBA00023014"/>
    </source>
</evidence>
<comment type="similarity">
    <text evidence="9">Belongs to the TYW1 family.</text>
</comment>
<evidence type="ECO:0000256" key="1">
    <source>
        <dbReference type="ARBA" id="ARBA00022485"/>
    </source>
</evidence>
<comment type="subunit">
    <text evidence="9">Monomer.</text>
</comment>
<dbReference type="Pfam" id="PF08608">
    <property type="entry name" value="Wyosine_form"/>
    <property type="match status" value="1"/>
</dbReference>
<dbReference type="HAMAP" id="MF_01921">
    <property type="entry name" value="TYW1_archaea"/>
    <property type="match status" value="1"/>
</dbReference>
<keyword evidence="2 9" id="KW-0949">S-adenosyl-L-methionine</keyword>
<dbReference type="CDD" id="cd01335">
    <property type="entry name" value="Radical_SAM"/>
    <property type="match status" value="1"/>
</dbReference>
<dbReference type="SFLD" id="SFLDG01071">
    <property type="entry name" value="tRNA_wybutosine-synthesizing"/>
    <property type="match status" value="1"/>
</dbReference>
<keyword evidence="1 9" id="KW-0004">4Fe-4S</keyword>
<dbReference type="PANTHER" id="PTHR13930">
    <property type="entry name" value="S-ADENOSYL-L-METHIONINE-DEPENDENT TRNA 4-DEMETHYLWYOSINE SYNTHASE"/>
    <property type="match status" value="1"/>
</dbReference>
<feature type="binding site" evidence="9">
    <location>
        <position position="75"/>
    </location>
    <ligand>
        <name>[4Fe-4S] cluster</name>
        <dbReference type="ChEBI" id="CHEBI:49883"/>
        <label>2</label>
        <note>4Fe-4S-S-AdoMet</note>
    </ligand>
</feature>
<evidence type="ECO:0000313" key="13">
    <source>
        <dbReference type="Proteomes" id="UP000564964"/>
    </source>
</evidence>
<dbReference type="PROSITE" id="PS51918">
    <property type="entry name" value="RADICAL_SAM"/>
    <property type="match status" value="1"/>
</dbReference>
<evidence type="ECO:0000313" key="12">
    <source>
        <dbReference type="EMBL" id="MBS3063033.1"/>
    </source>
</evidence>
<organism evidence="11 13">
    <name type="scientific">Candidatus Iainarchaeum sp</name>
    <dbReference type="NCBI Taxonomy" id="3101447"/>
    <lineage>
        <taxon>Archaea</taxon>
        <taxon>Candidatus Iainarchaeota</taxon>
        <taxon>Candidatus Iainarchaeia</taxon>
        <taxon>Candidatus Iainarchaeales</taxon>
        <taxon>Candidatus Iainarchaeaceae</taxon>
        <taxon>Candidatus Iainarchaeum</taxon>
    </lineage>
</organism>
<gene>
    <name evidence="9" type="primary">taw1</name>
    <name evidence="12" type="synonym">twy1</name>
    <name evidence="11" type="ORF">HA252_06520</name>
    <name evidence="12" type="ORF">J4203_04120</name>
</gene>
<dbReference type="Gene3D" id="3.20.20.70">
    <property type="entry name" value="Aldolase class I"/>
    <property type="match status" value="1"/>
</dbReference>
<comment type="catalytic activity">
    <reaction evidence="8 9">
        <text>N(1)-methylguanosine(37) in tRNA(Phe) + pyruvate + S-adenosyl-L-methionine = 4-demethylwyosine(37) in tRNA(Phe) + 5'-deoxyadenosine + L-methionine + CO2 + H2O</text>
        <dbReference type="Rhea" id="RHEA:36347"/>
        <dbReference type="Rhea" id="RHEA-COMP:10164"/>
        <dbReference type="Rhea" id="RHEA-COMP:10165"/>
        <dbReference type="ChEBI" id="CHEBI:15361"/>
        <dbReference type="ChEBI" id="CHEBI:15377"/>
        <dbReference type="ChEBI" id="CHEBI:16526"/>
        <dbReference type="ChEBI" id="CHEBI:17319"/>
        <dbReference type="ChEBI" id="CHEBI:57844"/>
        <dbReference type="ChEBI" id="CHEBI:59789"/>
        <dbReference type="ChEBI" id="CHEBI:64315"/>
        <dbReference type="ChEBI" id="CHEBI:73542"/>
        <dbReference type="EC" id="4.1.3.44"/>
    </reaction>
</comment>
<dbReference type="InterPro" id="IPR007197">
    <property type="entry name" value="rSAM"/>
</dbReference>
<dbReference type="Proteomes" id="UP000564964">
    <property type="component" value="Unassembled WGS sequence"/>
</dbReference>
<sequence>MREPEDYMPKAKTALLRNKQYALFGHSAVKVCHWTKKSLTEGKSCYKGKFYGINSHQCVQMTPSVGWCQSACTFCWRPLYFDPNGLKEDFLDAPEEIVEQSIQAHFKQLSGFGAQVGTVISKEKWAEAHKPRHVAISLSGEPTLYPKIAELISAYRKQGISTFLVTNGLKPEALQFMADTNQLPTQLYVSFQTPTEQMQKDINRSREKDAWKKLNQTFELFPRLKTRKVVRVTLLKGINDAENLIQGFADMIGKGKPDFVEVKSYMHIGQSRQRLGRHNMCSHEEIKAWSQKLAKALGYQYADDSPESLVALLWNGTTPRFIDFSNQAV</sequence>
<keyword evidence="9" id="KW-0963">Cytoplasm</keyword>
<evidence type="ECO:0000256" key="8">
    <source>
        <dbReference type="ARBA" id="ARBA00049466"/>
    </source>
</evidence>
<dbReference type="SFLD" id="SFLDF00284">
    <property type="entry name" value="tRNA_wybutosine-synthesizing"/>
    <property type="match status" value="1"/>
</dbReference>
<feature type="domain" description="Radical SAM core" evidence="10">
    <location>
        <begin position="51"/>
        <end position="300"/>
    </location>
</feature>
<feature type="binding site" evidence="9">
    <location>
        <position position="45"/>
    </location>
    <ligand>
        <name>[4Fe-4S] cluster</name>
        <dbReference type="ChEBI" id="CHEBI:49883"/>
        <label>1</label>
    </ligand>
</feature>
<dbReference type="EMBL" id="JAGVWE010000004">
    <property type="protein sequence ID" value="MBS3063033.1"/>
    <property type="molecule type" value="Genomic_DNA"/>
</dbReference>
<dbReference type="SUPFAM" id="SSF102114">
    <property type="entry name" value="Radical SAM enzymes"/>
    <property type="match status" value="1"/>
</dbReference>
<dbReference type="Proteomes" id="UP000678237">
    <property type="component" value="Unassembled WGS sequence"/>
</dbReference>
<dbReference type="InterPro" id="IPR058240">
    <property type="entry name" value="rSAM_sf"/>
</dbReference>
<reference evidence="11" key="1">
    <citation type="journal article" date="2020" name="bioRxiv">
        <title>A rank-normalized archaeal taxonomy based on genome phylogeny resolves widespread incomplete and uneven classifications.</title>
        <authorList>
            <person name="Rinke C."/>
            <person name="Chuvochina M."/>
            <person name="Mussig A.J."/>
            <person name="Chaumeil P.-A."/>
            <person name="Waite D.W."/>
            <person name="Whitman W.B."/>
            <person name="Parks D.H."/>
            <person name="Hugenholtz P."/>
        </authorList>
    </citation>
    <scope>NUCLEOTIDE SEQUENCE</scope>
    <source>
        <strain evidence="11">UBA10219</strain>
    </source>
</reference>
<keyword evidence="7 9" id="KW-0456">Lyase</keyword>
<dbReference type="GO" id="GO:0005737">
    <property type="term" value="C:cytoplasm"/>
    <property type="evidence" value="ECO:0007669"/>
    <property type="project" value="UniProtKB-SubCell"/>
</dbReference>
<dbReference type="InterPro" id="IPR013917">
    <property type="entry name" value="tRNA_wybutosine-synth"/>
</dbReference>
<evidence type="ECO:0000256" key="5">
    <source>
        <dbReference type="ARBA" id="ARBA00023004"/>
    </source>
</evidence>
<evidence type="ECO:0000256" key="7">
    <source>
        <dbReference type="ARBA" id="ARBA00023239"/>
    </source>
</evidence>
<keyword evidence="5 9" id="KW-0408">Iron</keyword>